<reference evidence="2" key="2">
    <citation type="submission" date="2018-10" db="EMBL/GenBank/DDBJ databases">
        <title>Effector identification in a new, highly contiguous assembly of the strawberry crown rot pathogen Phytophthora cactorum.</title>
        <authorList>
            <person name="Armitage A.D."/>
            <person name="Nellist C.F."/>
            <person name="Bates H."/>
            <person name="Vickerstaff R.J."/>
            <person name="Harrison R.J."/>
        </authorList>
    </citation>
    <scope>NUCLEOTIDE SEQUENCE</scope>
    <source>
        <strain evidence="2">15-7</strain>
        <strain evidence="3">4032</strain>
        <strain evidence="4">4040</strain>
        <strain evidence="5">P415</strain>
        <strain evidence="6">P421</strain>
    </source>
</reference>
<dbReference type="OrthoDB" id="124783at2759"/>
<evidence type="ECO:0000313" key="6">
    <source>
        <dbReference type="EMBL" id="KAG3215976.1"/>
    </source>
</evidence>
<dbReference type="AlphaFoldDB" id="A0A329RER7"/>
<feature type="region of interest" description="Disordered" evidence="1">
    <location>
        <begin position="1"/>
        <end position="42"/>
    </location>
</feature>
<protein>
    <submittedName>
        <fullName evidence="8">Uncharacterized protein</fullName>
    </submittedName>
</protein>
<dbReference type="EMBL" id="RCMG01000248">
    <property type="protein sequence ID" value="KAG2858552.1"/>
    <property type="molecule type" value="Genomic_DNA"/>
</dbReference>
<feature type="compositionally biased region" description="Acidic residues" evidence="1">
    <location>
        <begin position="1"/>
        <end position="21"/>
    </location>
</feature>
<organism evidence="8 9">
    <name type="scientific">Phytophthora cactorum</name>
    <dbReference type="NCBI Taxonomy" id="29920"/>
    <lineage>
        <taxon>Eukaryota</taxon>
        <taxon>Sar</taxon>
        <taxon>Stramenopiles</taxon>
        <taxon>Oomycota</taxon>
        <taxon>Peronosporomycetes</taxon>
        <taxon>Peronosporales</taxon>
        <taxon>Peronosporaceae</taxon>
        <taxon>Phytophthora</taxon>
    </lineage>
</organism>
<reference evidence="8 9" key="1">
    <citation type="submission" date="2018-01" db="EMBL/GenBank/DDBJ databases">
        <title>Draft genome of the strawberry crown rot pathogen Phytophthora cactorum.</title>
        <authorList>
            <person name="Armitage A.D."/>
            <person name="Lysoe E."/>
            <person name="Nellist C.F."/>
            <person name="Harrison R.J."/>
            <person name="Brurberg M.B."/>
        </authorList>
    </citation>
    <scope>NUCLEOTIDE SEQUENCE [LARGE SCALE GENOMIC DNA]</scope>
    <source>
        <strain evidence="8 9">10300</strain>
    </source>
</reference>
<dbReference type="Proteomes" id="UP000697107">
    <property type="component" value="Unassembled WGS sequence"/>
</dbReference>
<dbReference type="Proteomes" id="UP000774804">
    <property type="component" value="Unassembled WGS sequence"/>
</dbReference>
<evidence type="ECO:0000313" key="2">
    <source>
        <dbReference type="EMBL" id="KAG2858552.1"/>
    </source>
</evidence>
<evidence type="ECO:0000256" key="1">
    <source>
        <dbReference type="SAM" id="MobiDB-lite"/>
    </source>
</evidence>
<evidence type="ECO:0000313" key="4">
    <source>
        <dbReference type="EMBL" id="KAG2937335.1"/>
    </source>
</evidence>
<evidence type="ECO:0000313" key="7">
    <source>
        <dbReference type="EMBL" id="KAG6942849.1"/>
    </source>
</evidence>
<dbReference type="EMBL" id="RCMI01000458">
    <property type="protein sequence ID" value="KAG2909957.1"/>
    <property type="molecule type" value="Genomic_DNA"/>
</dbReference>
<reference evidence="7" key="3">
    <citation type="submission" date="2021-01" db="EMBL/GenBank/DDBJ databases">
        <title>Phytophthora aleatoria, a newly-described species from Pinus radiata is distinct from Phytophthora cactorum isolates based on comparative genomics.</title>
        <authorList>
            <person name="Mcdougal R."/>
            <person name="Panda P."/>
            <person name="Williams N."/>
            <person name="Studholme D.J."/>
        </authorList>
    </citation>
    <scope>NUCLEOTIDE SEQUENCE</scope>
    <source>
        <strain evidence="7">NZFS 3830</strain>
    </source>
</reference>
<dbReference type="Proteomes" id="UP000760860">
    <property type="component" value="Unassembled WGS sequence"/>
</dbReference>
<proteinExistence type="predicted"/>
<dbReference type="EMBL" id="RCMV01000519">
    <property type="protein sequence ID" value="KAG3215976.1"/>
    <property type="molecule type" value="Genomic_DNA"/>
</dbReference>
<keyword evidence="9" id="KW-1185">Reference proteome</keyword>
<dbReference type="VEuPathDB" id="FungiDB:PC110_g20368"/>
<evidence type="ECO:0000313" key="5">
    <source>
        <dbReference type="EMBL" id="KAG2978272.1"/>
    </source>
</evidence>
<dbReference type="EMBL" id="MJFZ01001111">
    <property type="protein sequence ID" value="RAW23195.1"/>
    <property type="molecule type" value="Genomic_DNA"/>
</dbReference>
<accession>A0A329RER7</accession>
<dbReference type="EMBL" id="RCML01000396">
    <property type="protein sequence ID" value="KAG2978272.1"/>
    <property type="molecule type" value="Genomic_DNA"/>
</dbReference>
<dbReference type="Proteomes" id="UP000251314">
    <property type="component" value="Unassembled WGS sequence"/>
</dbReference>
<gene>
    <name evidence="7" type="ORF">JG687_00018828</name>
    <name evidence="8" type="ORF">PC110_g20368</name>
    <name evidence="2" type="ORF">PC113_g9722</name>
    <name evidence="3" type="ORF">PC115_g13095</name>
    <name evidence="4" type="ORF">PC117_g11732</name>
    <name evidence="5" type="ORF">PC118_g12391</name>
    <name evidence="6" type="ORF">PC129_g13163</name>
</gene>
<comment type="caution">
    <text evidence="8">The sequence shown here is derived from an EMBL/GenBank/DDBJ whole genome shotgun (WGS) entry which is preliminary data.</text>
</comment>
<dbReference type="Proteomes" id="UP000736787">
    <property type="component" value="Unassembled WGS sequence"/>
</dbReference>
<sequence>MSTEVETEDVVGDWEVDDVGEIDTSGAVATGDGGAASGADTSTEDCVLAQEQAVEPDNRATEPATIAEQYIASLRDQSSLHVTISGEIANAFDKNAEYGVFSLFFTGVFKE</sequence>
<dbReference type="EMBL" id="JAENGZ010002791">
    <property type="protein sequence ID" value="KAG6942849.1"/>
    <property type="molecule type" value="Genomic_DNA"/>
</dbReference>
<dbReference type="Proteomes" id="UP000688947">
    <property type="component" value="Unassembled WGS sequence"/>
</dbReference>
<dbReference type="Proteomes" id="UP000735874">
    <property type="component" value="Unassembled WGS sequence"/>
</dbReference>
<evidence type="ECO:0000313" key="9">
    <source>
        <dbReference type="Proteomes" id="UP000251314"/>
    </source>
</evidence>
<evidence type="ECO:0000313" key="3">
    <source>
        <dbReference type="EMBL" id="KAG2909957.1"/>
    </source>
</evidence>
<evidence type="ECO:0000313" key="8">
    <source>
        <dbReference type="EMBL" id="RAW23195.1"/>
    </source>
</evidence>
<name>A0A329RER7_9STRA</name>
<dbReference type="EMBL" id="RCMK01000309">
    <property type="protein sequence ID" value="KAG2937335.1"/>
    <property type="molecule type" value="Genomic_DNA"/>
</dbReference>